<evidence type="ECO:0000313" key="2">
    <source>
        <dbReference type="EMBL" id="GAA2350464.1"/>
    </source>
</evidence>
<dbReference type="RefSeq" id="WP_344613954.1">
    <property type="nucleotide sequence ID" value="NZ_BAAARV010000029.1"/>
</dbReference>
<evidence type="ECO:0000256" key="1">
    <source>
        <dbReference type="SAM" id="Phobius"/>
    </source>
</evidence>
<name>A0ABN3GFK4_9ACTN</name>
<dbReference type="Proteomes" id="UP001501444">
    <property type="component" value="Unassembled WGS sequence"/>
</dbReference>
<keyword evidence="3" id="KW-1185">Reference proteome</keyword>
<accession>A0ABN3GFK4</accession>
<feature type="transmembrane region" description="Helical" evidence="1">
    <location>
        <begin position="179"/>
        <end position="200"/>
    </location>
</feature>
<evidence type="ECO:0008006" key="4">
    <source>
        <dbReference type="Google" id="ProtNLM"/>
    </source>
</evidence>
<reference evidence="2 3" key="1">
    <citation type="journal article" date="2019" name="Int. J. Syst. Evol. Microbiol.">
        <title>The Global Catalogue of Microorganisms (GCM) 10K type strain sequencing project: providing services to taxonomists for standard genome sequencing and annotation.</title>
        <authorList>
            <consortium name="The Broad Institute Genomics Platform"/>
            <consortium name="The Broad Institute Genome Sequencing Center for Infectious Disease"/>
            <person name="Wu L."/>
            <person name="Ma J."/>
        </authorList>
    </citation>
    <scope>NUCLEOTIDE SEQUENCE [LARGE SCALE GENOMIC DNA]</scope>
    <source>
        <strain evidence="2 3">JCM 3272</strain>
    </source>
</reference>
<feature type="transmembrane region" description="Helical" evidence="1">
    <location>
        <begin position="212"/>
        <end position="231"/>
    </location>
</feature>
<proteinExistence type="predicted"/>
<feature type="transmembrane region" description="Helical" evidence="1">
    <location>
        <begin position="131"/>
        <end position="159"/>
    </location>
</feature>
<keyword evidence="1" id="KW-1133">Transmembrane helix</keyword>
<comment type="caution">
    <text evidence="2">The sequence shown here is derived from an EMBL/GenBank/DDBJ whole genome shotgun (WGS) entry which is preliminary data.</text>
</comment>
<keyword evidence="1" id="KW-0472">Membrane</keyword>
<sequence>MTRLVRAELFKLRTTSLWWLLAAATFVSTGVMLAIDLVQAHELLQPFDAFVALHAHGRTAAQMPPEFLNRLRGEWTLGHSALTQAATIFTAGQLIGVLLTCLLGVVLVTGEYHQQTATTTYLLTPRRGAVVVAKLVTAVIVAAASWLASTALALVVGAVFLSSEGYGTQLGQWGVVRAILLNLAAYTIWAVFGVGFGALIRSQLTATVSATVLYLVGAAAAAGVFDLLYTYVIKKDWILTAQVIVPSVASAVMISPTKTFDQSPPQWVGAAVLLGYGAVTALAGTSLLRRRDVS</sequence>
<evidence type="ECO:0000313" key="3">
    <source>
        <dbReference type="Proteomes" id="UP001501444"/>
    </source>
</evidence>
<organism evidence="2 3">
    <name type="scientific">Dactylosporangium salmoneum</name>
    <dbReference type="NCBI Taxonomy" id="53361"/>
    <lineage>
        <taxon>Bacteria</taxon>
        <taxon>Bacillati</taxon>
        <taxon>Actinomycetota</taxon>
        <taxon>Actinomycetes</taxon>
        <taxon>Micromonosporales</taxon>
        <taxon>Micromonosporaceae</taxon>
        <taxon>Dactylosporangium</taxon>
    </lineage>
</organism>
<keyword evidence="1" id="KW-0812">Transmembrane</keyword>
<dbReference type="EMBL" id="BAAARV010000029">
    <property type="protein sequence ID" value="GAA2350464.1"/>
    <property type="molecule type" value="Genomic_DNA"/>
</dbReference>
<feature type="transmembrane region" description="Helical" evidence="1">
    <location>
        <begin position="267"/>
        <end position="288"/>
    </location>
</feature>
<feature type="transmembrane region" description="Helical" evidence="1">
    <location>
        <begin position="85"/>
        <end position="110"/>
    </location>
</feature>
<protein>
    <recommendedName>
        <fullName evidence="4">ABC transporter permease</fullName>
    </recommendedName>
</protein>
<gene>
    <name evidence="2" type="ORF">GCM10010170_040060</name>
</gene>